<dbReference type="KEGG" id="clec:106662743"/>
<dbReference type="GO" id="GO:0046872">
    <property type="term" value="F:metal ion binding"/>
    <property type="evidence" value="ECO:0007669"/>
    <property type="project" value="UniProtKB-KW"/>
</dbReference>
<name>A0A8I6REU9_CIMLE</name>
<evidence type="ECO:0000256" key="1">
    <source>
        <dbReference type="ARBA" id="ARBA00009589"/>
    </source>
</evidence>
<keyword evidence="6" id="KW-1185">Reference proteome</keyword>
<evidence type="ECO:0000313" key="5">
    <source>
        <dbReference type="EnsemblMetazoa" id="XP_014242474.1"/>
    </source>
</evidence>
<evidence type="ECO:0008006" key="7">
    <source>
        <dbReference type="Google" id="ProtNLM"/>
    </source>
</evidence>
<reference evidence="5" key="1">
    <citation type="submission" date="2022-01" db="UniProtKB">
        <authorList>
            <consortium name="EnsemblMetazoa"/>
        </authorList>
    </citation>
    <scope>IDENTIFICATION</scope>
</reference>
<dbReference type="InterPro" id="IPR008380">
    <property type="entry name" value="HAD-SF_hydro_IG_5-nucl"/>
</dbReference>
<protein>
    <recommendedName>
        <fullName evidence="7">5'-nucleotidase</fullName>
    </recommendedName>
</protein>
<dbReference type="OrthoDB" id="6503940at2759"/>
<evidence type="ECO:0000313" key="6">
    <source>
        <dbReference type="Proteomes" id="UP000494040"/>
    </source>
</evidence>
<dbReference type="Proteomes" id="UP000494040">
    <property type="component" value="Unassembled WGS sequence"/>
</dbReference>
<dbReference type="GeneID" id="106662743"/>
<sequence length="391" mass="44543">MNRPAGIKLDEYDFFGFDLDHTICQYNLKKIVTSSFDFMTDYLDKEKQYRGFKQPLSFKDKNFLSRGLFIDTQNGNLLKTSSNGAILRASHGTRLLTKNEICKIYGTENNLESVSTMIAKKLGEDRRQSASKVFSAMDFSDLVLSLVYAKAVDKKPKTSINQVWHDVINALVSLYNESGIWNLDRKKELVHPTSSAVIDWLKQLHNIGCTALITSSPPEAANRTATIVLGPDWKNLFDFAVFNTKKPRFFISQSRFRAISQTGRWLSAEETRFDLRGEYVSGSYHMIEKALTDTLGRRPISVYFGDSPMADLIHSATDRVAIIAEARVEGKFKGIQRHADILKSSFWGSLFYEGKEPTFMGDIIMNTSFCAPDLQYFTDFPINYTHIPFWK</sequence>
<dbReference type="PANTHER" id="PTHR12103">
    <property type="entry name" value="5'-NUCLEOTIDASE DOMAIN-CONTAINING"/>
    <property type="match status" value="1"/>
</dbReference>
<dbReference type="AlphaFoldDB" id="A0A8I6REU9"/>
<evidence type="ECO:0000256" key="3">
    <source>
        <dbReference type="ARBA" id="ARBA00022801"/>
    </source>
</evidence>
<dbReference type="SUPFAM" id="SSF56784">
    <property type="entry name" value="HAD-like"/>
    <property type="match status" value="1"/>
</dbReference>
<evidence type="ECO:0000256" key="2">
    <source>
        <dbReference type="ARBA" id="ARBA00022723"/>
    </source>
</evidence>
<keyword evidence="3" id="KW-0378">Hydrolase</keyword>
<dbReference type="Gene3D" id="3.40.50.1000">
    <property type="entry name" value="HAD superfamily/HAD-like"/>
    <property type="match status" value="1"/>
</dbReference>
<dbReference type="EnsemblMetazoa" id="XM_014386988.2">
    <property type="protein sequence ID" value="XP_014242474.1"/>
    <property type="gene ID" value="LOC106662743"/>
</dbReference>
<comment type="similarity">
    <text evidence="1">Belongs to the 5'(3')-deoxyribonucleotidase family.</text>
</comment>
<dbReference type="GO" id="GO:0008253">
    <property type="term" value="F:5'-nucleotidase activity"/>
    <property type="evidence" value="ECO:0007669"/>
    <property type="project" value="TreeGrafter"/>
</dbReference>
<dbReference type="InterPro" id="IPR036412">
    <property type="entry name" value="HAD-like_sf"/>
</dbReference>
<proteinExistence type="inferred from homology"/>
<dbReference type="RefSeq" id="XP_014242474.1">
    <property type="nucleotide sequence ID" value="XM_014386988.2"/>
</dbReference>
<dbReference type="InterPro" id="IPR023214">
    <property type="entry name" value="HAD_sf"/>
</dbReference>
<dbReference type="Pfam" id="PF05761">
    <property type="entry name" value="5_nucleotid"/>
    <property type="match status" value="1"/>
</dbReference>
<keyword evidence="4" id="KW-0460">Magnesium</keyword>
<evidence type="ECO:0000256" key="4">
    <source>
        <dbReference type="ARBA" id="ARBA00022842"/>
    </source>
</evidence>
<organism evidence="5 6">
    <name type="scientific">Cimex lectularius</name>
    <name type="common">Bed bug</name>
    <name type="synonym">Acanthia lectularia</name>
    <dbReference type="NCBI Taxonomy" id="79782"/>
    <lineage>
        <taxon>Eukaryota</taxon>
        <taxon>Metazoa</taxon>
        <taxon>Ecdysozoa</taxon>
        <taxon>Arthropoda</taxon>
        <taxon>Hexapoda</taxon>
        <taxon>Insecta</taxon>
        <taxon>Pterygota</taxon>
        <taxon>Neoptera</taxon>
        <taxon>Paraneoptera</taxon>
        <taxon>Hemiptera</taxon>
        <taxon>Heteroptera</taxon>
        <taxon>Panheteroptera</taxon>
        <taxon>Cimicomorpha</taxon>
        <taxon>Cimicidae</taxon>
        <taxon>Cimex</taxon>
    </lineage>
</organism>
<accession>A0A8I6REU9</accession>
<keyword evidence="2" id="KW-0479">Metal-binding</keyword>
<dbReference type="PANTHER" id="PTHR12103:SF38">
    <property type="entry name" value="5'-NUCLEOTIDASE DOMAIN-CONTAINING PROTEIN 1"/>
    <property type="match status" value="1"/>
</dbReference>